<evidence type="ECO:0000313" key="4">
    <source>
        <dbReference type="Proteomes" id="UP001470230"/>
    </source>
</evidence>
<feature type="region of interest" description="Disordered" evidence="1">
    <location>
        <begin position="248"/>
        <end position="294"/>
    </location>
</feature>
<dbReference type="InterPro" id="IPR016024">
    <property type="entry name" value="ARM-type_fold"/>
</dbReference>
<sequence>MIFERGIEMNTESKKLLEQFDDPFSYAEDIIIESSSDADLYIQDIESKLTNREDWSARAEGLKLAISCLKAEIYNYYNTDYSFIASEIANCVTDYRSALVRSGTLLIASCAQIFKEKYLTSIKIVIPALFKQLNHGTAIIANSCQCALVCVARYVQHPNTLNTILSKSHSKSNQHRAAVAKLLSIILQFWNSSLILASKKQIEATLLKLKNDPSQSVRTNARSALALIKGENTPDQSENCVPMGKNKQILAKSPKRNATKKIPNSTIPLKNSKKNSPFKSPRTPTRKNQESSDCEITPIKEIQTPECHQSISFASPVSPVSPVSPCLRNSAKKKDPISSNSVKFEADNEESNSKSIHTPKKQSFRWKSKIQKSPQRSPKSPNYDQEDDDIEKQETNKPKNSPRSITKTRSITKEKKKLFKYQKEDGIESYMPPKTMDAAESFQTQLIEIVESESYDKLEGIENLICPSLAYAANFIPQVEEWDSLIVPLLERFKDEFKDDILDLIIAFRCDEWLILTAIEFYGIQFLIDGFSSVRSTQLQYSFKFFVSIVTQNIDFELTDKLAKFLRRLTEFNKGTEGSEILLELVGKKSVTSSNDVSIQTLVMKLKGRIDCTNEAKKLNQKLATCPEMVPSIQEYLFEELKPLIEEGNNGQRYLVFSFIEELTSLSFVFLVNPLMNLLITDDRELFEKTQNCLIKLMNDKMVFSMIFNVYSEQEDDEKEEVFLTLLLHFYQLSSPAKLEELLPETFNQLSPLLESDSTVTRRIIVLIFVEFKFKLPKVFARYFKKISTKHQKIIDLYLGKRQNS</sequence>
<reference evidence="3 4" key="1">
    <citation type="submission" date="2024-04" db="EMBL/GenBank/DDBJ databases">
        <title>Tritrichomonas musculus Genome.</title>
        <authorList>
            <person name="Alves-Ferreira E."/>
            <person name="Grigg M."/>
            <person name="Lorenzi H."/>
            <person name="Galac M."/>
        </authorList>
    </citation>
    <scope>NUCLEOTIDE SEQUENCE [LARGE SCALE GENOMIC DNA]</scope>
    <source>
        <strain evidence="3 4">EAF2021</strain>
    </source>
</reference>
<feature type="compositionally biased region" description="Basic residues" evidence="1">
    <location>
        <begin position="357"/>
        <end position="370"/>
    </location>
</feature>
<dbReference type="SUPFAM" id="SSF48371">
    <property type="entry name" value="ARM repeat"/>
    <property type="match status" value="1"/>
</dbReference>
<dbReference type="Pfam" id="PF12348">
    <property type="entry name" value="CLASP_N"/>
    <property type="match status" value="1"/>
</dbReference>
<dbReference type="SMART" id="SM01349">
    <property type="entry name" value="TOG"/>
    <property type="match status" value="1"/>
</dbReference>
<dbReference type="Proteomes" id="UP001470230">
    <property type="component" value="Unassembled WGS sequence"/>
</dbReference>
<protein>
    <submittedName>
        <fullName evidence="3">CLIP-associating protein 2</fullName>
    </submittedName>
</protein>
<dbReference type="InterPro" id="IPR034085">
    <property type="entry name" value="TOG"/>
</dbReference>
<feature type="domain" description="TOG" evidence="2">
    <location>
        <begin position="33"/>
        <end position="263"/>
    </location>
</feature>
<dbReference type="Gene3D" id="1.25.10.10">
    <property type="entry name" value="Leucine-rich Repeat Variant"/>
    <property type="match status" value="1"/>
</dbReference>
<comment type="caution">
    <text evidence="3">The sequence shown here is derived from an EMBL/GenBank/DDBJ whole genome shotgun (WGS) entry which is preliminary data.</text>
</comment>
<dbReference type="EMBL" id="JAPFFF010000003">
    <property type="protein sequence ID" value="KAK8893510.1"/>
    <property type="molecule type" value="Genomic_DNA"/>
</dbReference>
<proteinExistence type="predicted"/>
<organism evidence="3 4">
    <name type="scientific">Tritrichomonas musculus</name>
    <dbReference type="NCBI Taxonomy" id="1915356"/>
    <lineage>
        <taxon>Eukaryota</taxon>
        <taxon>Metamonada</taxon>
        <taxon>Parabasalia</taxon>
        <taxon>Tritrichomonadida</taxon>
        <taxon>Tritrichomonadidae</taxon>
        <taxon>Tritrichomonas</taxon>
    </lineage>
</organism>
<evidence type="ECO:0000256" key="1">
    <source>
        <dbReference type="SAM" id="MobiDB-lite"/>
    </source>
</evidence>
<name>A0ABR2KU47_9EUKA</name>
<evidence type="ECO:0000259" key="2">
    <source>
        <dbReference type="SMART" id="SM01349"/>
    </source>
</evidence>
<keyword evidence="4" id="KW-1185">Reference proteome</keyword>
<dbReference type="InterPro" id="IPR011989">
    <property type="entry name" value="ARM-like"/>
</dbReference>
<accession>A0ABR2KU47</accession>
<feature type="compositionally biased region" description="Polar residues" evidence="1">
    <location>
        <begin position="371"/>
        <end position="383"/>
    </location>
</feature>
<evidence type="ECO:0000313" key="3">
    <source>
        <dbReference type="EMBL" id="KAK8893510.1"/>
    </source>
</evidence>
<feature type="region of interest" description="Disordered" evidence="1">
    <location>
        <begin position="328"/>
        <end position="408"/>
    </location>
</feature>
<dbReference type="PANTHER" id="PTHR21567:SF9">
    <property type="entry name" value="CLIP-ASSOCIATING PROTEIN"/>
    <property type="match status" value="1"/>
</dbReference>
<gene>
    <name evidence="3" type="ORF">M9Y10_021932</name>
</gene>
<feature type="compositionally biased region" description="Polar residues" evidence="1">
    <location>
        <begin position="398"/>
        <end position="408"/>
    </location>
</feature>
<dbReference type="InterPro" id="IPR024395">
    <property type="entry name" value="CLASP_N_dom"/>
</dbReference>
<dbReference type="PANTHER" id="PTHR21567">
    <property type="entry name" value="CLASP"/>
    <property type="match status" value="1"/>
</dbReference>